<proteinExistence type="predicted"/>
<keyword evidence="2" id="KW-1185">Reference proteome</keyword>
<organism evidence="1 2">
    <name type="scientific">Streptomyces natalensis ATCC 27448</name>
    <dbReference type="NCBI Taxonomy" id="1240678"/>
    <lineage>
        <taxon>Bacteria</taxon>
        <taxon>Bacillati</taxon>
        <taxon>Actinomycetota</taxon>
        <taxon>Actinomycetes</taxon>
        <taxon>Kitasatosporales</taxon>
        <taxon>Streptomycetaceae</taxon>
        <taxon>Streptomyces</taxon>
    </lineage>
</organism>
<comment type="caution">
    <text evidence="1">The sequence shown here is derived from an EMBL/GenBank/DDBJ whole genome shotgun (WGS) entry which is preliminary data.</text>
</comment>
<dbReference type="EMBL" id="JRKI01000026">
    <property type="protein sequence ID" value="KIZ16658.1"/>
    <property type="molecule type" value="Genomic_DNA"/>
</dbReference>
<reference evidence="1 2" key="1">
    <citation type="submission" date="2014-09" db="EMBL/GenBank/DDBJ databases">
        <title>Draft genome sequence of Streptomyces natalensis ATCC 27448, producer of the antifungal pimaricin.</title>
        <authorList>
            <person name="Mendes M.V."/>
            <person name="Beites T."/>
            <person name="Pires S."/>
            <person name="Santos C.L."/>
            <person name="Moradas-Ferreira P."/>
        </authorList>
    </citation>
    <scope>NUCLEOTIDE SEQUENCE [LARGE SCALE GENOMIC DNA]</scope>
    <source>
        <strain evidence="1 2">ATCC 27448</strain>
    </source>
</reference>
<gene>
    <name evidence="1" type="ORF">SNA_16665</name>
</gene>
<name>A0A0D7CKD2_9ACTN</name>
<evidence type="ECO:0000313" key="2">
    <source>
        <dbReference type="Proteomes" id="UP000032458"/>
    </source>
</evidence>
<accession>A0A0D7CKD2</accession>
<sequence length="65" mass="6875">MHGSVLITVLIWPVMAWTGSAGSMAAVALAMACIRAARGSRLTYRRICRPADGDGHTGPPDRRAP</sequence>
<dbReference type="PATRIC" id="fig|1240678.4.peg.3505"/>
<protein>
    <submittedName>
        <fullName evidence="1">Uncharacterized protein</fullName>
    </submittedName>
</protein>
<dbReference type="Proteomes" id="UP000032458">
    <property type="component" value="Unassembled WGS sequence"/>
</dbReference>
<dbReference type="AlphaFoldDB" id="A0A0D7CKD2"/>
<evidence type="ECO:0000313" key="1">
    <source>
        <dbReference type="EMBL" id="KIZ16658.1"/>
    </source>
</evidence>